<keyword evidence="1" id="KW-0677">Repeat</keyword>
<evidence type="ECO:0000313" key="4">
    <source>
        <dbReference type="EMBL" id="AUO19498.1"/>
    </source>
</evidence>
<gene>
    <name evidence="4" type="ORF">B9O19_01337</name>
</gene>
<evidence type="ECO:0000256" key="2">
    <source>
        <dbReference type="SAM" id="MobiDB-lite"/>
    </source>
</evidence>
<feature type="compositionally biased region" description="Low complexity" evidence="2">
    <location>
        <begin position="41"/>
        <end position="101"/>
    </location>
</feature>
<sequence length="602" mass="63589">MRHLKDIALAVALCMIISIVPIVSFADVIDGTNSDIVTAADTTDPEATATAEPSATPDSAEPTSSPEASEAPDSSESPVPTATATASNSSSTPAPTSTAKPNGKYSINVNKTEKSTIVPSPSAAASGSKVIIKGNADRGYKYTDAYYVDSKENKTSLISNDSNSFSKTITMPASDITVYSTVEEMSASELYEDAVDQYDTVTADINSYTKTYINNSSDYNSSDISDMKKLITSAKAYLSDLKSNYNALKEEIDDKNPTKSTMSDVIYSQEDLDDVSAELKELSDSMGGEDVDYFDMTVTVGKGGKLTISGLVSGTVNGFSSKTTDTFDEIYNDGSSSITFKINTQNGYSLSSFKINGKTVTVSGNTVTIKQSALSNYISGGTMSVVANFGYSNGSGSGSGGTGGNTYNPVIKDPATPTPAPGNNSVFTDLGSVSWAEQSIMALYNMGIVNGMGDGLFEPSAPVTREQFAKMIVGVMGYQVDQNATTEFSDANGDWYTPYIAAAVEHGIITGRDDGTFGVGQNITREDIAVIIFRTQGSPAAEMHEFPDSDQISDYAEGAVSYMYSTGIARGDDNGYFNPKNSATRAEASKMLFGLYGIINSK</sequence>
<protein>
    <submittedName>
        <fullName evidence="4">S-layer domain-containing protein</fullName>
    </submittedName>
</protein>
<accession>A0A2K9P4D1</accession>
<evidence type="ECO:0000259" key="3">
    <source>
        <dbReference type="PROSITE" id="PS51272"/>
    </source>
</evidence>
<name>A0A2K9P4D1_9FIRM</name>
<dbReference type="InterPro" id="IPR001119">
    <property type="entry name" value="SLH_dom"/>
</dbReference>
<dbReference type="Proteomes" id="UP000235589">
    <property type="component" value="Chromosome"/>
</dbReference>
<evidence type="ECO:0000256" key="1">
    <source>
        <dbReference type="ARBA" id="ARBA00022737"/>
    </source>
</evidence>
<feature type="region of interest" description="Disordered" evidence="2">
    <location>
        <begin position="41"/>
        <end position="108"/>
    </location>
</feature>
<evidence type="ECO:0000313" key="5">
    <source>
        <dbReference type="Proteomes" id="UP000235589"/>
    </source>
</evidence>
<proteinExistence type="predicted"/>
<keyword evidence="5" id="KW-1185">Reference proteome</keyword>
<dbReference type="EMBL" id="CP020991">
    <property type="protein sequence ID" value="AUO19498.1"/>
    <property type="molecule type" value="Genomic_DNA"/>
</dbReference>
<dbReference type="Pfam" id="PF00395">
    <property type="entry name" value="SLH"/>
    <property type="match status" value="3"/>
</dbReference>
<dbReference type="AlphaFoldDB" id="A0A2K9P4D1"/>
<feature type="domain" description="SLH" evidence="3">
    <location>
        <begin position="543"/>
        <end position="602"/>
    </location>
</feature>
<organism evidence="4 5">
    <name type="scientific">Monoglobus pectinilyticus</name>
    <dbReference type="NCBI Taxonomy" id="1981510"/>
    <lineage>
        <taxon>Bacteria</taxon>
        <taxon>Bacillati</taxon>
        <taxon>Bacillota</taxon>
        <taxon>Clostridia</taxon>
        <taxon>Monoglobales</taxon>
        <taxon>Monoglobaceae</taxon>
        <taxon>Monoglobus</taxon>
    </lineage>
</organism>
<dbReference type="RefSeq" id="WP_102365701.1">
    <property type="nucleotide sequence ID" value="NZ_CP020991.1"/>
</dbReference>
<dbReference type="PANTHER" id="PTHR43308">
    <property type="entry name" value="OUTER MEMBRANE PROTEIN ALPHA-RELATED"/>
    <property type="match status" value="1"/>
</dbReference>
<feature type="domain" description="SLH" evidence="3">
    <location>
        <begin position="487"/>
        <end position="542"/>
    </location>
</feature>
<dbReference type="GeneID" id="98062736"/>
<dbReference type="InterPro" id="IPR051465">
    <property type="entry name" value="Cell_Envelope_Struct_Comp"/>
</dbReference>
<dbReference type="OrthoDB" id="9809781at2"/>
<dbReference type="KEGG" id="mpec:B9O19_01337"/>
<dbReference type="PROSITE" id="PS51272">
    <property type="entry name" value="SLH"/>
    <property type="match status" value="3"/>
</dbReference>
<reference evidence="4 5" key="1">
    <citation type="submission" date="2017-04" db="EMBL/GenBank/DDBJ databases">
        <title>Monoglobus pectinilyticus 14 draft genome.</title>
        <authorList>
            <person name="Kim C."/>
            <person name="Rosendale D.I."/>
            <person name="Kelly W.J."/>
            <person name="Tannock G.W."/>
            <person name="Patchett M.L."/>
            <person name="Jordens J.Z."/>
        </authorList>
    </citation>
    <scope>NUCLEOTIDE SEQUENCE [LARGE SCALE GENOMIC DNA]</scope>
    <source>
        <strain evidence="4 5">14</strain>
    </source>
</reference>
<feature type="domain" description="SLH" evidence="3">
    <location>
        <begin position="423"/>
        <end position="486"/>
    </location>
</feature>